<keyword evidence="2" id="KW-0560">Oxidoreductase</keyword>
<proteinExistence type="inferred from homology"/>
<gene>
    <name evidence="4" type="ORF">SAMN05421799_101191</name>
</gene>
<dbReference type="SMART" id="SM00903">
    <property type="entry name" value="Flavin_Reduct"/>
    <property type="match status" value="1"/>
</dbReference>
<dbReference type="PANTHER" id="PTHR30466">
    <property type="entry name" value="FLAVIN REDUCTASE"/>
    <property type="match status" value="1"/>
</dbReference>
<evidence type="ECO:0000259" key="3">
    <source>
        <dbReference type="SMART" id="SM00903"/>
    </source>
</evidence>
<dbReference type="Pfam" id="PF01613">
    <property type="entry name" value="Flavin_Reduct"/>
    <property type="match status" value="1"/>
</dbReference>
<keyword evidence="5" id="KW-1185">Reference proteome</keyword>
<dbReference type="InterPro" id="IPR012349">
    <property type="entry name" value="Split_barrel_FMN-bd"/>
</dbReference>
<dbReference type="PANTHER" id="PTHR30466:SF11">
    <property type="entry name" value="FLAVIN-DEPENDENT MONOOXYGENASE, REDUCTASE SUBUNIT HSAB"/>
    <property type="match status" value="1"/>
</dbReference>
<dbReference type="Gene3D" id="2.30.110.10">
    <property type="entry name" value="Electron Transport, Fmn-binding Protein, Chain A"/>
    <property type="match status" value="1"/>
</dbReference>
<sequence>MDEQAKKTALRHITYGLYVIGTKIGEDDVNAFTGNWVTQASFQPPLVAIGVKKGTTSCDGILQSRVFSVNVLESGQKDLAFKFFKPIKRVGNKFEDVEFYTSTTGSPILRDALSWFECRVTDVVDRGDHVLVVGEVVDAGVHREGKPLTLAETGLFYGG</sequence>
<comment type="similarity">
    <text evidence="1">Belongs to the non-flavoprotein flavin reductase family.</text>
</comment>
<accession>A0A1N7JV35</accession>
<name>A0A1N7JV35_9BACL</name>
<dbReference type="GO" id="GO:0010181">
    <property type="term" value="F:FMN binding"/>
    <property type="evidence" value="ECO:0007669"/>
    <property type="project" value="InterPro"/>
</dbReference>
<dbReference type="InterPro" id="IPR002563">
    <property type="entry name" value="Flavin_Rdtase-like_dom"/>
</dbReference>
<dbReference type="GO" id="GO:0042602">
    <property type="term" value="F:riboflavin reductase (NADPH) activity"/>
    <property type="evidence" value="ECO:0007669"/>
    <property type="project" value="TreeGrafter"/>
</dbReference>
<dbReference type="OrthoDB" id="9794638at2"/>
<evidence type="ECO:0000313" key="5">
    <source>
        <dbReference type="Proteomes" id="UP000186156"/>
    </source>
</evidence>
<dbReference type="AlphaFoldDB" id="A0A1N7JV35"/>
<evidence type="ECO:0000256" key="2">
    <source>
        <dbReference type="ARBA" id="ARBA00023002"/>
    </source>
</evidence>
<reference evidence="5" key="1">
    <citation type="submission" date="2017-01" db="EMBL/GenBank/DDBJ databases">
        <authorList>
            <person name="Varghese N."/>
            <person name="Submissions S."/>
        </authorList>
    </citation>
    <scope>NUCLEOTIDE SEQUENCE [LARGE SCALE GENOMIC DNA]</scope>
    <source>
        <strain evidence="5">DSM 16176</strain>
    </source>
</reference>
<dbReference type="Proteomes" id="UP000186156">
    <property type="component" value="Unassembled WGS sequence"/>
</dbReference>
<dbReference type="EMBL" id="FTOO01000001">
    <property type="protein sequence ID" value="SIS53074.1"/>
    <property type="molecule type" value="Genomic_DNA"/>
</dbReference>
<evidence type="ECO:0000313" key="4">
    <source>
        <dbReference type="EMBL" id="SIS53074.1"/>
    </source>
</evidence>
<dbReference type="SUPFAM" id="SSF50475">
    <property type="entry name" value="FMN-binding split barrel"/>
    <property type="match status" value="1"/>
</dbReference>
<dbReference type="RefSeq" id="WP_084182385.1">
    <property type="nucleotide sequence ID" value="NZ_FTOO01000001.1"/>
</dbReference>
<feature type="domain" description="Flavin reductase like" evidence="3">
    <location>
        <begin position="10"/>
        <end position="157"/>
    </location>
</feature>
<protein>
    <submittedName>
        <fullName evidence="4">NADH-FMN oxidoreductase RutF, flavin reductase (DIM6/NTAB) family</fullName>
    </submittedName>
</protein>
<evidence type="ECO:0000256" key="1">
    <source>
        <dbReference type="ARBA" id="ARBA00008898"/>
    </source>
</evidence>
<dbReference type="STRING" id="252246.SAMN05421799_101191"/>
<organism evidence="4 5">
    <name type="scientific">Alicyclobacillus vulcanalis</name>
    <dbReference type="NCBI Taxonomy" id="252246"/>
    <lineage>
        <taxon>Bacteria</taxon>
        <taxon>Bacillati</taxon>
        <taxon>Bacillota</taxon>
        <taxon>Bacilli</taxon>
        <taxon>Bacillales</taxon>
        <taxon>Alicyclobacillaceae</taxon>
        <taxon>Alicyclobacillus</taxon>
    </lineage>
</organism>
<dbReference type="InterPro" id="IPR050268">
    <property type="entry name" value="NADH-dep_flavin_reductase"/>
</dbReference>